<organism evidence="2">
    <name type="scientific">Variovorax paradoxus (strain S110)</name>
    <dbReference type="NCBI Taxonomy" id="543728"/>
    <lineage>
        <taxon>Bacteria</taxon>
        <taxon>Pseudomonadati</taxon>
        <taxon>Pseudomonadota</taxon>
        <taxon>Betaproteobacteria</taxon>
        <taxon>Burkholderiales</taxon>
        <taxon>Comamonadaceae</taxon>
        <taxon>Variovorax</taxon>
    </lineage>
</organism>
<dbReference type="KEGG" id="vap:Vapar_4504"/>
<name>C5CK64_VARPS</name>
<dbReference type="EMBL" id="CP001635">
    <property type="protein sequence ID" value="ACS21115.1"/>
    <property type="molecule type" value="Genomic_DNA"/>
</dbReference>
<dbReference type="HOGENOM" id="CLU_2398747_0_0_4"/>
<evidence type="ECO:0000256" key="1">
    <source>
        <dbReference type="SAM" id="Phobius"/>
    </source>
</evidence>
<feature type="transmembrane region" description="Helical" evidence="1">
    <location>
        <begin position="21"/>
        <end position="44"/>
    </location>
</feature>
<protein>
    <submittedName>
        <fullName evidence="2">Uncharacterized protein</fullName>
    </submittedName>
</protein>
<dbReference type="STRING" id="543728.Vapar_4504"/>
<proteinExistence type="predicted"/>
<gene>
    <name evidence="2" type="ordered locus">Vapar_4504</name>
</gene>
<keyword evidence="1" id="KW-0812">Transmembrane</keyword>
<sequence length="93" mass="10461">MIQPNLWDEKSSVRFRGLQFSGLYMIPVLIMSVIIPLVVLFSAMDFSEIGALFAAAPFWILAGYFLLALAVGAFVGLYHYFAFLKFTGHQLDH</sequence>
<keyword evidence="1" id="KW-1133">Transmembrane helix</keyword>
<accession>C5CK64</accession>
<reference evidence="2" key="1">
    <citation type="submission" date="2009-06" db="EMBL/GenBank/DDBJ databases">
        <title>Complete sequence of chromosome 1 of Variovorax paradoxus S110.</title>
        <authorList>
            <consortium name="US DOE Joint Genome Institute"/>
            <person name="Lucas S."/>
            <person name="Copeland A."/>
            <person name="Lapidus A."/>
            <person name="Glavina del Rio T."/>
            <person name="Tice H."/>
            <person name="Bruce D."/>
            <person name="Goodwin L."/>
            <person name="Pitluck S."/>
            <person name="Chertkov O."/>
            <person name="Brettin T."/>
            <person name="Detter J.C."/>
            <person name="Han C."/>
            <person name="Larimer F."/>
            <person name="Land M."/>
            <person name="Hauser L."/>
            <person name="Kyrpides N."/>
            <person name="Ovchinnikova G."/>
            <person name="Orwin P."/>
            <person name="Leadbetter J.R."/>
            <person name="Spain J.C."/>
            <person name="Han J.I."/>
        </authorList>
    </citation>
    <scope>NUCLEOTIDE SEQUENCE</scope>
    <source>
        <strain evidence="2">S110</strain>
    </source>
</reference>
<evidence type="ECO:0000313" key="2">
    <source>
        <dbReference type="EMBL" id="ACS21115.1"/>
    </source>
</evidence>
<feature type="transmembrane region" description="Helical" evidence="1">
    <location>
        <begin position="56"/>
        <end position="81"/>
    </location>
</feature>
<keyword evidence="1" id="KW-0472">Membrane</keyword>
<dbReference type="AlphaFoldDB" id="C5CK64"/>